<dbReference type="OrthoDB" id="29058at2759"/>
<dbReference type="eggNOG" id="KOG3237">
    <property type="taxonomic scope" value="Eukaryota"/>
</dbReference>
<protein>
    <recommendedName>
        <fullName evidence="5">U3 small nucleolar RNA-associated protein 11</fullName>
        <shortName evidence="5">U3 snoRNA-associated protein 11</shortName>
    </recommendedName>
</protein>
<dbReference type="Proteomes" id="UP000015101">
    <property type="component" value="Unassembled WGS sequence"/>
</dbReference>
<comment type="subcellular location">
    <subcellularLocation>
        <location evidence="1 5">Nucleus</location>
        <location evidence="1 5">Nucleolus</location>
    </subcellularLocation>
</comment>
<comment type="function">
    <text evidence="5">Involved in nucleolar processing of pre-18S ribosomal RNA.</text>
</comment>
<dbReference type="HOGENOM" id="CLU_061887_0_2_1"/>
<keyword evidence="3 5" id="KW-0698">rRNA processing</keyword>
<reference evidence="6 8" key="2">
    <citation type="journal article" date="2013" name="Nature">
        <title>Insights into bilaterian evolution from three spiralian genomes.</title>
        <authorList>
            <person name="Simakov O."/>
            <person name="Marletaz F."/>
            <person name="Cho S.J."/>
            <person name="Edsinger-Gonzales E."/>
            <person name="Havlak P."/>
            <person name="Hellsten U."/>
            <person name="Kuo D.H."/>
            <person name="Larsson T."/>
            <person name="Lv J."/>
            <person name="Arendt D."/>
            <person name="Savage R."/>
            <person name="Osoegawa K."/>
            <person name="de Jong P."/>
            <person name="Grimwood J."/>
            <person name="Chapman J.A."/>
            <person name="Shapiro H."/>
            <person name="Aerts A."/>
            <person name="Otillar R.P."/>
            <person name="Terry A.Y."/>
            <person name="Boore J.L."/>
            <person name="Grigoriev I.V."/>
            <person name="Lindberg D.R."/>
            <person name="Seaver E.C."/>
            <person name="Weisblat D.A."/>
            <person name="Putnam N.H."/>
            <person name="Rokhsar D.S."/>
        </authorList>
    </citation>
    <scope>NUCLEOTIDE SEQUENCE</scope>
</reference>
<evidence type="ECO:0000313" key="7">
    <source>
        <dbReference type="EnsemblMetazoa" id="HelroP157327"/>
    </source>
</evidence>
<dbReference type="EMBL" id="AMQM01005305">
    <property type="status" value="NOT_ANNOTATED_CDS"/>
    <property type="molecule type" value="Genomic_DNA"/>
</dbReference>
<proteinExistence type="inferred from homology"/>
<sequence length="253" mass="30193">MATAFRNAAKSYQKVHRERSQLKSREHLGFLEKKKDYKRRTEEHHKKLNTLKFLKRKALDKNPDEFYFNMVRSKLVDGEHKADDKIVSYTDDQLKLMESQDIKYVQHKRSIEKKKIERLKASLQLFDIPYLPKNEHVIFLDSKREVETFDPAKYFNTLPELVNRSYNRPTLETLKNSSQFQIDDRILAEATVEKEKKYGELVKRIEREKQLAIVESKLSMKKLLIDKSVPKKKVAEETVDSAAVYRWVFKRKR</sequence>
<dbReference type="EnsemblMetazoa" id="HelroT157327">
    <property type="protein sequence ID" value="HelroP157327"/>
    <property type="gene ID" value="HelroG157327"/>
</dbReference>
<dbReference type="PANTHER" id="PTHR12838:SF0">
    <property type="entry name" value="U3 SMALL NUCLEOLAR RNA-ASSOCIATED PROTEIN 11-RELATED"/>
    <property type="match status" value="1"/>
</dbReference>
<dbReference type="Pfam" id="PF03998">
    <property type="entry name" value="Utp11"/>
    <property type="match status" value="1"/>
</dbReference>
<keyword evidence="8" id="KW-1185">Reference proteome</keyword>
<accession>T1EM98</accession>
<dbReference type="InParanoid" id="T1EM98"/>
<evidence type="ECO:0000256" key="2">
    <source>
        <dbReference type="ARBA" id="ARBA00008105"/>
    </source>
</evidence>
<dbReference type="GeneID" id="20197698"/>
<organism evidence="7 8">
    <name type="scientific">Helobdella robusta</name>
    <name type="common">Californian leech</name>
    <dbReference type="NCBI Taxonomy" id="6412"/>
    <lineage>
        <taxon>Eukaryota</taxon>
        <taxon>Metazoa</taxon>
        <taxon>Spiralia</taxon>
        <taxon>Lophotrochozoa</taxon>
        <taxon>Annelida</taxon>
        <taxon>Clitellata</taxon>
        <taxon>Hirudinea</taxon>
        <taxon>Rhynchobdellida</taxon>
        <taxon>Glossiphoniidae</taxon>
        <taxon>Helobdella</taxon>
    </lineage>
</organism>
<reference evidence="8" key="1">
    <citation type="submission" date="2012-12" db="EMBL/GenBank/DDBJ databases">
        <authorList>
            <person name="Hellsten U."/>
            <person name="Grimwood J."/>
            <person name="Chapman J.A."/>
            <person name="Shapiro H."/>
            <person name="Aerts A."/>
            <person name="Otillar R.P."/>
            <person name="Terry A.Y."/>
            <person name="Boore J.L."/>
            <person name="Simakov O."/>
            <person name="Marletaz F."/>
            <person name="Cho S.-J."/>
            <person name="Edsinger-Gonzales E."/>
            <person name="Havlak P."/>
            <person name="Kuo D.-H."/>
            <person name="Larsson T."/>
            <person name="Lv J."/>
            <person name="Arendt D."/>
            <person name="Savage R."/>
            <person name="Osoegawa K."/>
            <person name="de Jong P."/>
            <person name="Lindberg D.R."/>
            <person name="Seaver E.C."/>
            <person name="Weisblat D.A."/>
            <person name="Putnam N.H."/>
            <person name="Grigoriev I.V."/>
            <person name="Rokhsar D.S."/>
        </authorList>
    </citation>
    <scope>NUCLEOTIDE SEQUENCE</scope>
</reference>
<dbReference type="PIRSF" id="PIRSF015952">
    <property type="entry name" value="U3snoRNP11"/>
    <property type="match status" value="1"/>
</dbReference>
<dbReference type="EMBL" id="KB096900">
    <property type="protein sequence ID" value="ESO00541.1"/>
    <property type="molecule type" value="Genomic_DNA"/>
</dbReference>
<dbReference type="InterPro" id="IPR007144">
    <property type="entry name" value="SSU_processome_Utp11"/>
</dbReference>
<evidence type="ECO:0000256" key="3">
    <source>
        <dbReference type="ARBA" id="ARBA00022552"/>
    </source>
</evidence>
<dbReference type="STRING" id="6412.T1EM98"/>
<comment type="subunit">
    <text evidence="5">Component of the ribosomal small subunit (SSU) processome.</text>
</comment>
<evidence type="ECO:0000256" key="1">
    <source>
        <dbReference type="ARBA" id="ARBA00004604"/>
    </source>
</evidence>
<comment type="similarity">
    <text evidence="2 5">Belongs to the UTP11 family.</text>
</comment>
<dbReference type="CTD" id="20197698"/>
<dbReference type="OMA" id="DLKYVVM"/>
<reference evidence="7" key="3">
    <citation type="submission" date="2015-06" db="UniProtKB">
        <authorList>
            <consortium name="EnsemblMetazoa"/>
        </authorList>
    </citation>
    <scope>IDENTIFICATION</scope>
</reference>
<evidence type="ECO:0000313" key="6">
    <source>
        <dbReference type="EMBL" id="ESO00541.1"/>
    </source>
</evidence>
<dbReference type="GO" id="GO:0005730">
    <property type="term" value="C:nucleolus"/>
    <property type="evidence" value="ECO:0000318"/>
    <property type="project" value="GO_Central"/>
</dbReference>
<dbReference type="PANTHER" id="PTHR12838">
    <property type="entry name" value="U3 SMALL NUCLEOLAR RNA-ASSOCIATED PROTEIN 11"/>
    <property type="match status" value="1"/>
</dbReference>
<dbReference type="FunCoup" id="T1EM98">
    <property type="interactions" value="855"/>
</dbReference>
<dbReference type="AlphaFoldDB" id="T1EM98"/>
<evidence type="ECO:0000256" key="5">
    <source>
        <dbReference type="PIRNR" id="PIRNR015952"/>
    </source>
</evidence>
<dbReference type="GO" id="GO:0006364">
    <property type="term" value="P:rRNA processing"/>
    <property type="evidence" value="ECO:0007669"/>
    <property type="project" value="UniProtKB-UniRule"/>
</dbReference>
<gene>
    <name evidence="7" type="primary">20197698</name>
    <name evidence="6" type="ORF">HELRODRAFT_157327</name>
</gene>
<dbReference type="KEGG" id="hro:HELRODRAFT_157327"/>
<evidence type="ECO:0000256" key="4">
    <source>
        <dbReference type="ARBA" id="ARBA00023242"/>
    </source>
</evidence>
<name>T1EM98_HELRO</name>
<dbReference type="GO" id="GO:0032040">
    <property type="term" value="C:small-subunit processome"/>
    <property type="evidence" value="ECO:0000318"/>
    <property type="project" value="GO_Central"/>
</dbReference>
<keyword evidence="4 5" id="KW-0539">Nucleus</keyword>
<dbReference type="RefSeq" id="XP_009021178.1">
    <property type="nucleotide sequence ID" value="XM_009022930.1"/>
</dbReference>
<evidence type="ECO:0000313" key="8">
    <source>
        <dbReference type="Proteomes" id="UP000015101"/>
    </source>
</evidence>